<reference evidence="14" key="1">
    <citation type="submission" date="2022-08" db="EMBL/GenBank/DDBJ databases">
        <authorList>
            <person name="Gutierrez-Valencia J."/>
        </authorList>
    </citation>
    <scope>NUCLEOTIDE SEQUENCE</scope>
</reference>
<feature type="transmembrane region" description="Helical" evidence="10">
    <location>
        <begin position="206"/>
        <end position="227"/>
    </location>
</feature>
<name>A0AAV0N2R8_9ROSI</name>
<dbReference type="GO" id="GO:1902600">
    <property type="term" value="P:proton transmembrane transport"/>
    <property type="evidence" value="ECO:0007669"/>
    <property type="project" value="InterPro"/>
</dbReference>
<keyword evidence="4 10" id="KW-0812">Transmembrane</keyword>
<feature type="transmembrane region" description="Helical" evidence="10">
    <location>
        <begin position="384"/>
        <end position="402"/>
    </location>
</feature>
<comment type="similarity">
    <text evidence="9">Belongs to the monovalent cation:proton antiporter 2 (CPA2) transporter (TC 2.A.37) family. CHX (TC 2.A.37.4) subfamily.</text>
</comment>
<dbReference type="GO" id="GO:0006885">
    <property type="term" value="P:regulation of pH"/>
    <property type="evidence" value="ECO:0007669"/>
    <property type="project" value="TreeGrafter"/>
</dbReference>
<dbReference type="Pfam" id="PF23256">
    <property type="entry name" value="CHX17_2nd"/>
    <property type="match status" value="1"/>
</dbReference>
<keyword evidence="8 10" id="KW-0472">Membrane</keyword>
<feature type="transmembrane region" description="Helical" evidence="10">
    <location>
        <begin position="271"/>
        <end position="290"/>
    </location>
</feature>
<sequence length="796" mass="86891">MSIIPSNTTWVTEEVCYAFPPRVRSGGIFINQGPSPLENLLSASVTLLNVQVLLILCLSNALHFVFRYLGVVPFVTQCLAGVILGPTLLGRWDYYKKVFFPHASQDSLGALAMTGYSFFMFMTGVKTDVGMLIRSGRKTMVLGIASVLVPYFIGLAFQASRLLSRPGLMERMEIIGFTALQAMTTFPVVSHLLVELKLTNSELGRLALSSSLVSGLVAACLELSAILTTEKHGPLQATLTVLLVLFAALVLRPAMLWVIKQTPQGKKLHSSCVPIIVAIALLYQIGFDALKQSQALGPFILGLAVPAGPPLGSAVIETLEVVTNSILFPVFVATCAMRGDIYTMITTGFNNKRYYFQAILASFVVKFLACLLLSVPWMPRSDSAVLALIMCSKGIYELSVFAVQRDTQAIAEPLFSLCLAYIVLNSTVIPIIVKHLYDPSRKYAGYQARNMFSLRPNSELKVLACIHKPHHVGYMINLLDVMCPTEENPVGVYALHLIELVGRATPMLISHQKQKAVSDNCSIEVILAFNQYERRAYGVASVNTFTSISQTKFMHDDICTLALDKSTVLLLTPFHITWGLDGSVEAEDNTMRALNSRVLERAPCSVGIYFNRGNVRVNDGGAARSSDASSSSAAALSSAYSVCVIYLGGRDDHEALCLGARMARDTSLELTILHLVSREDANVTNNNRANRLSHERMIDQVVLKEAMQKVANSPNVRYSEKVVEDGPQTATAVRAVAGNYDLFVVGRRDGVDSPQTAGLAEWSEFPELGVIGDLLASKDLETKASVLVVQQQKQFK</sequence>
<keyword evidence="5" id="KW-0630">Potassium</keyword>
<feature type="transmembrane region" description="Helical" evidence="10">
    <location>
        <begin position="354"/>
        <end position="378"/>
    </location>
</feature>
<evidence type="ECO:0000259" key="11">
    <source>
        <dbReference type="Pfam" id="PF00999"/>
    </source>
</evidence>
<evidence type="ECO:0000256" key="6">
    <source>
        <dbReference type="ARBA" id="ARBA00022989"/>
    </source>
</evidence>
<protein>
    <recommendedName>
        <fullName evidence="16">Cation/H+ exchanger domain-containing protein</fullName>
    </recommendedName>
</protein>
<dbReference type="InterPro" id="IPR006153">
    <property type="entry name" value="Cation/H_exchanger_TM"/>
</dbReference>
<evidence type="ECO:0000256" key="1">
    <source>
        <dbReference type="ARBA" id="ARBA00004141"/>
    </source>
</evidence>
<feature type="domain" description="Cation/H(+) antiporter central" evidence="12">
    <location>
        <begin position="492"/>
        <end position="614"/>
    </location>
</feature>
<dbReference type="EMBL" id="CAMGYJ010000007">
    <property type="protein sequence ID" value="CAI0452788.1"/>
    <property type="molecule type" value="Genomic_DNA"/>
</dbReference>
<dbReference type="PANTHER" id="PTHR32468:SF134">
    <property type="entry name" value="CATION_H+ EXCHANGER DOMAIN-CONTAINING PROTEIN"/>
    <property type="match status" value="1"/>
</dbReference>
<feature type="transmembrane region" description="Helical" evidence="10">
    <location>
        <begin position="239"/>
        <end position="259"/>
    </location>
</feature>
<dbReference type="Gene3D" id="1.20.1530.20">
    <property type="match status" value="1"/>
</dbReference>
<evidence type="ECO:0000256" key="10">
    <source>
        <dbReference type="SAM" id="Phobius"/>
    </source>
</evidence>
<dbReference type="InterPro" id="IPR050794">
    <property type="entry name" value="CPA2_transporter"/>
</dbReference>
<dbReference type="GO" id="GO:0012505">
    <property type="term" value="C:endomembrane system"/>
    <property type="evidence" value="ECO:0007669"/>
    <property type="project" value="TreeGrafter"/>
</dbReference>
<feature type="transmembrane region" description="Helical" evidence="10">
    <location>
        <begin position="414"/>
        <end position="433"/>
    </location>
</feature>
<comment type="caution">
    <text evidence="14">The sequence shown here is derived from an EMBL/GenBank/DDBJ whole genome shotgun (WGS) entry which is preliminary data.</text>
</comment>
<dbReference type="Pfam" id="PF23259">
    <property type="entry name" value="CHX17_C"/>
    <property type="match status" value="1"/>
</dbReference>
<organism evidence="14 15">
    <name type="scientific">Linum tenue</name>
    <dbReference type="NCBI Taxonomy" id="586396"/>
    <lineage>
        <taxon>Eukaryota</taxon>
        <taxon>Viridiplantae</taxon>
        <taxon>Streptophyta</taxon>
        <taxon>Embryophyta</taxon>
        <taxon>Tracheophyta</taxon>
        <taxon>Spermatophyta</taxon>
        <taxon>Magnoliopsida</taxon>
        <taxon>eudicotyledons</taxon>
        <taxon>Gunneridae</taxon>
        <taxon>Pentapetalae</taxon>
        <taxon>rosids</taxon>
        <taxon>fabids</taxon>
        <taxon>Malpighiales</taxon>
        <taxon>Linaceae</taxon>
        <taxon>Linum</taxon>
    </lineage>
</organism>
<evidence type="ECO:0000313" key="15">
    <source>
        <dbReference type="Proteomes" id="UP001154282"/>
    </source>
</evidence>
<feature type="domain" description="Cation/H+ exchanger transmembrane" evidence="11">
    <location>
        <begin position="59"/>
        <end position="436"/>
    </location>
</feature>
<feature type="transmembrane region" description="Helical" evidence="10">
    <location>
        <begin position="65"/>
        <end position="88"/>
    </location>
</feature>
<feature type="transmembrane region" description="Helical" evidence="10">
    <location>
        <begin position="139"/>
        <end position="159"/>
    </location>
</feature>
<accession>A0AAV0N2R8</accession>
<feature type="domain" description="Cation/H(+) antiporter C-terminal" evidence="13">
    <location>
        <begin position="640"/>
        <end position="792"/>
    </location>
</feature>
<proteinExistence type="inferred from homology"/>
<evidence type="ECO:0000256" key="5">
    <source>
        <dbReference type="ARBA" id="ARBA00022958"/>
    </source>
</evidence>
<evidence type="ECO:0000256" key="3">
    <source>
        <dbReference type="ARBA" id="ARBA00022538"/>
    </source>
</evidence>
<dbReference type="GO" id="GO:0015297">
    <property type="term" value="F:antiporter activity"/>
    <property type="evidence" value="ECO:0007669"/>
    <property type="project" value="InterPro"/>
</dbReference>
<evidence type="ECO:0000313" key="14">
    <source>
        <dbReference type="EMBL" id="CAI0452788.1"/>
    </source>
</evidence>
<gene>
    <name evidence="14" type="ORF">LITE_LOCUS31350</name>
</gene>
<evidence type="ECO:0000256" key="4">
    <source>
        <dbReference type="ARBA" id="ARBA00022692"/>
    </source>
</evidence>
<feature type="transmembrane region" description="Helical" evidence="10">
    <location>
        <begin position="174"/>
        <end position="194"/>
    </location>
</feature>
<dbReference type="InterPro" id="IPR057290">
    <property type="entry name" value="CHX17_C"/>
</dbReference>
<evidence type="ECO:0000256" key="9">
    <source>
        <dbReference type="ARBA" id="ARBA00038341"/>
    </source>
</evidence>
<dbReference type="Pfam" id="PF00999">
    <property type="entry name" value="Na_H_Exchanger"/>
    <property type="match status" value="1"/>
</dbReference>
<feature type="transmembrane region" description="Helical" evidence="10">
    <location>
        <begin position="310"/>
        <end position="333"/>
    </location>
</feature>
<keyword evidence="2" id="KW-0813">Transport</keyword>
<comment type="subcellular location">
    <subcellularLocation>
        <location evidence="1">Membrane</location>
        <topology evidence="1">Multi-pass membrane protein</topology>
    </subcellularLocation>
</comment>
<keyword evidence="3" id="KW-0633">Potassium transport</keyword>
<evidence type="ECO:0000259" key="13">
    <source>
        <dbReference type="Pfam" id="PF23259"/>
    </source>
</evidence>
<dbReference type="GO" id="GO:0016020">
    <property type="term" value="C:membrane"/>
    <property type="evidence" value="ECO:0007669"/>
    <property type="project" value="UniProtKB-SubCell"/>
</dbReference>
<dbReference type="PANTHER" id="PTHR32468">
    <property type="entry name" value="CATION/H + ANTIPORTER"/>
    <property type="match status" value="1"/>
</dbReference>
<evidence type="ECO:0000256" key="7">
    <source>
        <dbReference type="ARBA" id="ARBA00023065"/>
    </source>
</evidence>
<evidence type="ECO:0008006" key="16">
    <source>
        <dbReference type="Google" id="ProtNLM"/>
    </source>
</evidence>
<feature type="transmembrane region" description="Helical" evidence="10">
    <location>
        <begin position="40"/>
        <end position="58"/>
    </location>
</feature>
<evidence type="ECO:0000256" key="2">
    <source>
        <dbReference type="ARBA" id="ARBA00022448"/>
    </source>
</evidence>
<dbReference type="AlphaFoldDB" id="A0AAV0N2R8"/>
<feature type="transmembrane region" description="Helical" evidence="10">
    <location>
        <begin position="108"/>
        <end position="127"/>
    </location>
</feature>
<evidence type="ECO:0000256" key="8">
    <source>
        <dbReference type="ARBA" id="ARBA00023136"/>
    </source>
</evidence>
<dbReference type="GO" id="GO:0006813">
    <property type="term" value="P:potassium ion transport"/>
    <property type="evidence" value="ECO:0007669"/>
    <property type="project" value="UniProtKB-KW"/>
</dbReference>
<evidence type="ECO:0000259" key="12">
    <source>
        <dbReference type="Pfam" id="PF23256"/>
    </source>
</evidence>
<dbReference type="InterPro" id="IPR057291">
    <property type="entry name" value="CHX17_2nd"/>
</dbReference>
<dbReference type="Proteomes" id="UP001154282">
    <property type="component" value="Unassembled WGS sequence"/>
</dbReference>
<dbReference type="InterPro" id="IPR038770">
    <property type="entry name" value="Na+/solute_symporter_sf"/>
</dbReference>
<keyword evidence="6 10" id="KW-1133">Transmembrane helix</keyword>
<dbReference type="Gene3D" id="3.40.50.12370">
    <property type="match status" value="1"/>
</dbReference>
<keyword evidence="15" id="KW-1185">Reference proteome</keyword>
<keyword evidence="7" id="KW-0406">Ion transport</keyword>